<dbReference type="InterPro" id="IPR025738">
    <property type="entry name" value="BatD"/>
</dbReference>
<evidence type="ECO:0000313" key="2">
    <source>
        <dbReference type="EMBL" id="SZD71248.1"/>
    </source>
</evidence>
<keyword evidence="1" id="KW-1133">Transmembrane helix</keyword>
<accession>A0A383TVI3</accession>
<sequence>MVIDLKKYLYIVLIFGLQISLLQAQIQIEVQSSKKMVNVGDVVEINFTISAQQNFDLGHLEWPNVEKTRFLGNSKQTNFVNRNGETIFQKIETLVLRAEQEGNIYIPPVKVEINGKIYRSNELNIEVQKSKKITNPSQQNQSIFLAVELSNQSVYINQPVIATVKLYAFSYDALRRRTELKTPGLNDFQVKKISNYTQRDFNQETVGNRIYVSEEVGQFQLIAQKVGELIIPSFEVTLAIPVGFLDEKLVDVSSDPVKIKVKQLPENSPKNFTGAIGKFKINTFADKKFIKTNESLQFEIEVIGEGNLSMLQMPELNLSKDLEVYKPTRHQKFQSTTSGEKGKLVYTYLIVPQYGGEYTIPSISFSYFNLENQSYETINSEPIDLVVEGAAKPQMPKANEDEIDKYSVNQFNSEDLMDENSNAHAVRKDSILNIKIPEIRKEDLSKIQNNLKNYWYYWLIPSGVLMFAFLWFLLIKSKKIEKKEDKRAYIKEELKIFDTYVKDNNSEKSVQKAEAILNEISAYLAQEDKIQKTEVNQIFKGLKNKIDLYRYAGSTSSLKLAELKKDLHFLVMESLR</sequence>
<dbReference type="OrthoDB" id="2079210at2"/>
<evidence type="ECO:0008006" key="4">
    <source>
        <dbReference type="Google" id="ProtNLM"/>
    </source>
</evidence>
<dbReference type="Pfam" id="PF13584">
    <property type="entry name" value="BatD"/>
    <property type="match status" value="3"/>
</dbReference>
<keyword evidence="1" id="KW-0472">Membrane</keyword>
<evidence type="ECO:0000313" key="3">
    <source>
        <dbReference type="Proteomes" id="UP000262142"/>
    </source>
</evidence>
<name>A0A383TVI3_9FLAO</name>
<dbReference type="AlphaFoldDB" id="A0A383TVI3"/>
<dbReference type="PANTHER" id="PTHR40940">
    <property type="entry name" value="PROTEIN BATD-RELATED"/>
    <property type="match status" value="1"/>
</dbReference>
<keyword evidence="1" id="KW-0812">Transmembrane</keyword>
<proteinExistence type="predicted"/>
<evidence type="ECO:0000256" key="1">
    <source>
        <dbReference type="SAM" id="Phobius"/>
    </source>
</evidence>
<reference evidence="2 3" key="1">
    <citation type="submission" date="2018-09" db="EMBL/GenBank/DDBJ databases">
        <authorList>
            <consortium name="Pathogen Informatics"/>
        </authorList>
    </citation>
    <scope>NUCLEOTIDE SEQUENCE [LARGE SCALE GENOMIC DNA]</scope>
    <source>
        <strain evidence="2 3">OH-22767</strain>
    </source>
</reference>
<organism evidence="2 3">
    <name type="scientific">Candidatus Ornithobacterium hominis</name>
    <dbReference type="NCBI Taxonomy" id="2497989"/>
    <lineage>
        <taxon>Bacteria</taxon>
        <taxon>Pseudomonadati</taxon>
        <taxon>Bacteroidota</taxon>
        <taxon>Flavobacteriia</taxon>
        <taxon>Flavobacteriales</taxon>
        <taxon>Weeksellaceae</taxon>
        <taxon>Ornithobacterium</taxon>
    </lineage>
</organism>
<keyword evidence="3" id="KW-1185">Reference proteome</keyword>
<protein>
    <recommendedName>
        <fullName evidence="4">Oxygen tolerance</fullName>
    </recommendedName>
</protein>
<feature type="transmembrane region" description="Helical" evidence="1">
    <location>
        <begin position="455"/>
        <end position="474"/>
    </location>
</feature>
<dbReference type="Proteomes" id="UP000262142">
    <property type="component" value="Unassembled WGS sequence"/>
</dbReference>
<dbReference type="EMBL" id="UNSC01000001">
    <property type="protein sequence ID" value="SZD71248.1"/>
    <property type="molecule type" value="Genomic_DNA"/>
</dbReference>
<gene>
    <name evidence="2" type="ORF">SAMEA104719789_00343</name>
</gene>
<dbReference type="PANTHER" id="PTHR40940:SF2">
    <property type="entry name" value="BATD"/>
    <property type="match status" value="1"/>
</dbReference>